<keyword evidence="4 7" id="KW-0812">Transmembrane</keyword>
<feature type="transmembrane region" description="Helical" evidence="7">
    <location>
        <begin position="480"/>
        <end position="498"/>
    </location>
</feature>
<dbReference type="PANTHER" id="PTHR30509">
    <property type="entry name" value="P-HYDROXYBENZOIC ACID EFFLUX PUMP SUBUNIT-RELATED"/>
    <property type="match status" value="1"/>
</dbReference>
<feature type="transmembrane region" description="Helical" evidence="7">
    <location>
        <begin position="406"/>
        <end position="421"/>
    </location>
</feature>
<feature type="transmembrane region" description="Helical" evidence="7">
    <location>
        <begin position="86"/>
        <end position="105"/>
    </location>
</feature>
<keyword evidence="5 7" id="KW-1133">Transmembrane helix</keyword>
<gene>
    <name evidence="8" type="primary">aaeB_1</name>
    <name evidence="8" type="ORF">GALL_60020</name>
</gene>
<reference evidence="8" key="1">
    <citation type="submission" date="2016-10" db="EMBL/GenBank/DDBJ databases">
        <title>Sequence of Gallionella enrichment culture.</title>
        <authorList>
            <person name="Poehlein A."/>
            <person name="Muehling M."/>
            <person name="Daniel R."/>
        </authorList>
    </citation>
    <scope>NUCLEOTIDE SEQUENCE</scope>
</reference>
<dbReference type="EMBL" id="MLJW01000017">
    <property type="protein sequence ID" value="OIR12303.1"/>
    <property type="molecule type" value="Genomic_DNA"/>
</dbReference>
<evidence type="ECO:0000256" key="5">
    <source>
        <dbReference type="ARBA" id="ARBA00022989"/>
    </source>
</evidence>
<dbReference type="Pfam" id="PF04632">
    <property type="entry name" value="FUSC"/>
    <property type="match status" value="1"/>
</dbReference>
<dbReference type="InterPro" id="IPR006726">
    <property type="entry name" value="PHBA_efflux_AaeB/fusaric-R"/>
</dbReference>
<feature type="transmembrane region" description="Helical" evidence="7">
    <location>
        <begin position="513"/>
        <end position="534"/>
    </location>
</feature>
<proteinExistence type="predicted"/>
<organism evidence="8">
    <name type="scientific">mine drainage metagenome</name>
    <dbReference type="NCBI Taxonomy" id="410659"/>
    <lineage>
        <taxon>unclassified sequences</taxon>
        <taxon>metagenomes</taxon>
        <taxon>ecological metagenomes</taxon>
    </lineage>
</organism>
<evidence type="ECO:0000256" key="7">
    <source>
        <dbReference type="SAM" id="Phobius"/>
    </source>
</evidence>
<comment type="subcellular location">
    <subcellularLocation>
        <location evidence="1">Cell membrane</location>
        <topology evidence="1">Multi-pass membrane protein</topology>
    </subcellularLocation>
</comment>
<evidence type="ECO:0000256" key="6">
    <source>
        <dbReference type="ARBA" id="ARBA00023136"/>
    </source>
</evidence>
<dbReference type="PANTHER" id="PTHR30509:SF9">
    <property type="entry name" value="MULTIDRUG RESISTANCE PROTEIN MDTO"/>
    <property type="match status" value="1"/>
</dbReference>
<evidence type="ECO:0000256" key="2">
    <source>
        <dbReference type="ARBA" id="ARBA00022448"/>
    </source>
</evidence>
<dbReference type="GO" id="GO:0005886">
    <property type="term" value="C:plasma membrane"/>
    <property type="evidence" value="ECO:0007669"/>
    <property type="project" value="UniProtKB-SubCell"/>
</dbReference>
<feature type="transmembrane region" description="Helical" evidence="7">
    <location>
        <begin position="433"/>
        <end position="452"/>
    </location>
</feature>
<evidence type="ECO:0000313" key="8">
    <source>
        <dbReference type="EMBL" id="OIR12303.1"/>
    </source>
</evidence>
<feature type="transmembrane region" description="Helical" evidence="7">
    <location>
        <begin position="60"/>
        <end position="80"/>
    </location>
</feature>
<feature type="transmembrane region" description="Helical" evidence="7">
    <location>
        <begin position="112"/>
        <end position="129"/>
    </location>
</feature>
<name>A0A1J5SUZ4_9ZZZZ</name>
<comment type="caution">
    <text evidence="8">The sequence shown here is derived from an EMBL/GenBank/DDBJ whole genome shotgun (WGS) entry which is preliminary data.</text>
</comment>
<keyword evidence="3" id="KW-1003">Cell membrane</keyword>
<feature type="transmembrane region" description="Helical" evidence="7">
    <location>
        <begin position="458"/>
        <end position="475"/>
    </location>
</feature>
<feature type="transmembrane region" description="Helical" evidence="7">
    <location>
        <begin position="12"/>
        <end position="30"/>
    </location>
</feature>
<evidence type="ECO:0000256" key="4">
    <source>
        <dbReference type="ARBA" id="ARBA00022692"/>
    </source>
</evidence>
<protein>
    <submittedName>
        <fullName evidence="8">p-hydroxybenzoic acid efflux pump subunit AaeB</fullName>
    </submittedName>
</protein>
<dbReference type="GO" id="GO:0022857">
    <property type="term" value="F:transmembrane transporter activity"/>
    <property type="evidence" value="ECO:0007669"/>
    <property type="project" value="InterPro"/>
</dbReference>
<accession>A0A1J5SUZ4</accession>
<keyword evidence="6 7" id="KW-0472">Membrane</keyword>
<dbReference type="AlphaFoldDB" id="A0A1J5SUZ4"/>
<sequence length="708" mass="78511">MRDWWRDDAPTIIYIIKVLIACLLAMWLSLRFELDQPRTAMLTVAIVMQSRTGMVFAKSYYRLLGSIVGIIVSFVLVALFAQERVLFLLAMAIWIGFCTAGSMVFRHHQSYAFVLAGYTICIVGLPATINPELTFSIGVTRISEIMIGLISASLVSDLIFPQRMGEILTAAVRRRYKDFSDLVRSMSIERISGSSSKSAALRIVSDVFELETFRASSGLENDESRAYRFRLSMLNSEFMSVSTSFHTLEQLLRRQHATGHPQVTIALFHIYNSLKEVISIDNRSIKSSAEAQQIASALKAFRATLPQQLSTIRKNLPSNLISAERLDFETGAELLQRFIDELYAYTSTYASLSDKSNDDTKDNISERPPRLGMHFDPLAVSLAGVRGALSLAAMACLWLFADWGSGIEAITIGIITSTLFASSPNPSKTVKQFIIGALLGTVLVYFCNFRMLPHAQGFLMLSIAVTPAIALAAWLTTRPAIATIGSGIFIVFLMHIGFNSTYSANPIDFLNDALADILAITTSGILFALIDLTTSRWSRVRVSKALRELVVSACLDALPQHPSRLETKARDLIQRLSGDRHVADAQDKEVIDWLLSTLEIGRAVIELRDQMNEVNDSTIKQHFAACLERIAELYALPSTRNRIFAIAAINDATAMLDNIVITTKLPQFTHQQLLTMLHFIRCALLDDDSALSLQAPIPSNQQDIVYAS</sequence>
<keyword evidence="2" id="KW-0813">Transport</keyword>
<evidence type="ECO:0000256" key="3">
    <source>
        <dbReference type="ARBA" id="ARBA00022475"/>
    </source>
</evidence>
<evidence type="ECO:0000256" key="1">
    <source>
        <dbReference type="ARBA" id="ARBA00004651"/>
    </source>
</evidence>